<organism evidence="1 2">
    <name type="scientific">Ancylostoma ceylanicum</name>
    <dbReference type="NCBI Taxonomy" id="53326"/>
    <lineage>
        <taxon>Eukaryota</taxon>
        <taxon>Metazoa</taxon>
        <taxon>Ecdysozoa</taxon>
        <taxon>Nematoda</taxon>
        <taxon>Chromadorea</taxon>
        <taxon>Rhabditida</taxon>
        <taxon>Rhabditina</taxon>
        <taxon>Rhabditomorpha</taxon>
        <taxon>Strongyloidea</taxon>
        <taxon>Ancylostomatidae</taxon>
        <taxon>Ancylostomatinae</taxon>
        <taxon>Ancylostoma</taxon>
    </lineage>
</organism>
<keyword evidence="2" id="KW-1185">Reference proteome</keyword>
<dbReference type="Gene3D" id="2.60.120.1190">
    <property type="match status" value="1"/>
</dbReference>
<gene>
    <name evidence="1" type="ORF">ANCCEY_02395</name>
</gene>
<name>A0A0D6M369_9BILA</name>
<reference evidence="1 2" key="1">
    <citation type="submission" date="2013-05" db="EMBL/GenBank/DDBJ databases">
        <title>Draft genome of the parasitic nematode Anyclostoma ceylanicum.</title>
        <authorList>
            <person name="Mitreva M."/>
        </authorList>
    </citation>
    <scope>NUCLEOTIDE SEQUENCE [LARGE SCALE GENOMIC DNA]</scope>
</reference>
<evidence type="ECO:0000313" key="1">
    <source>
        <dbReference type="EMBL" id="EPB78554.1"/>
    </source>
</evidence>
<protein>
    <submittedName>
        <fullName evidence="1">Uncharacterized protein</fullName>
    </submittedName>
</protein>
<proteinExistence type="predicted"/>
<evidence type="ECO:0000313" key="2">
    <source>
        <dbReference type="Proteomes" id="UP000054495"/>
    </source>
</evidence>
<sequence>MNVPFQGFSRIIVSFSANGADFSSRVLEYVPQRLTSTSWIRVPVQARVASTIQARITIVTFLQCSEKSDLLQVRLYYPLDASWLLLSEVRFESTEVRFDLPYLADEDRSDSITYFSVDESDTEGRLGAMGKENYHDRSIHG</sequence>
<dbReference type="AlphaFoldDB" id="A0A0D6M369"/>
<dbReference type="EMBL" id="KE124810">
    <property type="protein sequence ID" value="EPB78554.1"/>
    <property type="molecule type" value="Genomic_DNA"/>
</dbReference>
<dbReference type="Proteomes" id="UP000054495">
    <property type="component" value="Unassembled WGS sequence"/>
</dbReference>
<accession>A0A0D6M369</accession>